<protein>
    <recommendedName>
        <fullName evidence="4">Prolyl 4-hydroxylase alpha subunit Fe(2+) 2OG dioxygenase domain-containing protein</fullName>
    </recommendedName>
</protein>
<feature type="region of interest" description="Disordered" evidence="1">
    <location>
        <begin position="937"/>
        <end position="967"/>
    </location>
</feature>
<dbReference type="AlphaFoldDB" id="A0A8K0UVZ7"/>
<organism evidence="2 3">
    <name type="scientific">Cristinia sonorae</name>
    <dbReference type="NCBI Taxonomy" id="1940300"/>
    <lineage>
        <taxon>Eukaryota</taxon>
        <taxon>Fungi</taxon>
        <taxon>Dikarya</taxon>
        <taxon>Basidiomycota</taxon>
        <taxon>Agaricomycotina</taxon>
        <taxon>Agaricomycetes</taxon>
        <taxon>Agaricomycetidae</taxon>
        <taxon>Agaricales</taxon>
        <taxon>Pleurotineae</taxon>
        <taxon>Stephanosporaceae</taxon>
        <taxon>Cristinia</taxon>
    </lineage>
</organism>
<sequence length="967" mass="107443">LSFPFKPSSVISAPIRPEVRRNVWVCSFLPHVDTEKVDGMFATMIVVLPSPFQGGAIHLTHGAQSTVFEHSSTELLQTVVMAWYTDVTHEVKPVVSGHRLVLSYNLIHTTTSLRPAVSHNDEFQTRIRDVLQSWKRDGGKAAPEKILYLLSHQYSQANLCASALKGADAQKVALLAPVAQEYGFRLGLATLICHVVGCYEACDCDARPVEFLGIDDTTIEIEAFKNLDGKLLSNKLSYLAGEETIPKDLAKNVENDKHHDQEANSPSIKGNEPGTLERWYRRTVLVIWPSYSHEGVRRGLQNLENICNKIARATKDTPRADIQHLIDDALLQCPKDARYVTTAVCRAACAWKDVSLWIRAVDVGSKAGGWAALPNDTELWRDVNTFGFEHAQSGLTAVAVNEPRNVLRFRFIAAITTLLSKSTVSSSDATTWIESTKLSVLNSLHAPNRRDSEENWLITLAIEHGGFPLLRDSIVPQMCATADGDFLRKFALTIWDDPRFADQDERHKLASDLLVVAIQKTDFKTRFDPEDRWHISDELETSKRFLTVCMERSPQISTLVLSCVSDVDSLSLEEVHEHLFHMLLPLLQFLTSYSAVIMLHPNLQEEVCRFNRLSVDLFMQVLIGKPAEDITRDSVQQLVDAIGLPGGPEMFSSRVLPDILSLSLPPDVISAFMRVLHADSTKITSCLPPSYSGPSISEITTGLAQKYVTNGVSYTRPQSILSGIEICFLSGARSEGMEILERAATQDLLNDATHLHHVLLPVISKLHLRLKTVDPFSSVIQRILAAWVEKALGPRPENCPSAVTSLARWTCDSGYSSPRCFCCEKVYQFFKSPQDRKASFDCGRSTGHVSSCLQTYMSHAATWTTSVGCDGKYGEEKDHNTLTIVISDATFNAMTWDAKRTCGEAALMAISCSEDPELRRVLGDQYSFITSAIRYDAEEPSENIPAPNVTRASSQSPPKKKRRTEAE</sequence>
<dbReference type="Gene3D" id="2.60.120.620">
    <property type="entry name" value="q2cbj1_9rhob like domain"/>
    <property type="match status" value="1"/>
</dbReference>
<comment type="caution">
    <text evidence="2">The sequence shown here is derived from an EMBL/GenBank/DDBJ whole genome shotgun (WGS) entry which is preliminary data.</text>
</comment>
<reference evidence="2" key="1">
    <citation type="journal article" date="2021" name="New Phytol.">
        <title>Evolutionary innovations through gain and loss of genes in the ectomycorrhizal Boletales.</title>
        <authorList>
            <person name="Wu G."/>
            <person name="Miyauchi S."/>
            <person name="Morin E."/>
            <person name="Kuo A."/>
            <person name="Drula E."/>
            <person name="Varga T."/>
            <person name="Kohler A."/>
            <person name="Feng B."/>
            <person name="Cao Y."/>
            <person name="Lipzen A."/>
            <person name="Daum C."/>
            <person name="Hundley H."/>
            <person name="Pangilinan J."/>
            <person name="Johnson J."/>
            <person name="Barry K."/>
            <person name="LaButti K."/>
            <person name="Ng V."/>
            <person name="Ahrendt S."/>
            <person name="Min B."/>
            <person name="Choi I.G."/>
            <person name="Park H."/>
            <person name="Plett J.M."/>
            <person name="Magnuson J."/>
            <person name="Spatafora J.W."/>
            <person name="Nagy L.G."/>
            <person name="Henrissat B."/>
            <person name="Grigoriev I.V."/>
            <person name="Yang Z.L."/>
            <person name="Xu J."/>
            <person name="Martin F.M."/>
        </authorList>
    </citation>
    <scope>NUCLEOTIDE SEQUENCE</scope>
    <source>
        <strain evidence="2">KKN 215</strain>
    </source>
</reference>
<evidence type="ECO:0000256" key="1">
    <source>
        <dbReference type="SAM" id="MobiDB-lite"/>
    </source>
</evidence>
<dbReference type="PANTHER" id="PTHR33099">
    <property type="entry name" value="FE2OG DIOXYGENASE DOMAIN-CONTAINING PROTEIN"/>
    <property type="match status" value="1"/>
</dbReference>
<evidence type="ECO:0000313" key="3">
    <source>
        <dbReference type="Proteomes" id="UP000813824"/>
    </source>
</evidence>
<name>A0A8K0UVZ7_9AGAR</name>
<gene>
    <name evidence="2" type="ORF">BXZ70DRAFT_669976</name>
</gene>
<evidence type="ECO:0000313" key="2">
    <source>
        <dbReference type="EMBL" id="KAH8103885.1"/>
    </source>
</evidence>
<proteinExistence type="predicted"/>
<feature type="compositionally biased region" description="Basic residues" evidence="1">
    <location>
        <begin position="958"/>
        <end position="967"/>
    </location>
</feature>
<dbReference type="Proteomes" id="UP000813824">
    <property type="component" value="Unassembled WGS sequence"/>
</dbReference>
<keyword evidence="3" id="KW-1185">Reference proteome</keyword>
<feature type="non-terminal residue" evidence="2">
    <location>
        <position position="1"/>
    </location>
</feature>
<dbReference type="PANTHER" id="PTHR33099:SF7">
    <property type="entry name" value="MYND-TYPE DOMAIN-CONTAINING PROTEIN"/>
    <property type="match status" value="1"/>
</dbReference>
<dbReference type="EMBL" id="JAEVFJ010000006">
    <property type="protein sequence ID" value="KAH8103885.1"/>
    <property type="molecule type" value="Genomic_DNA"/>
</dbReference>
<evidence type="ECO:0008006" key="4">
    <source>
        <dbReference type="Google" id="ProtNLM"/>
    </source>
</evidence>
<dbReference type="OrthoDB" id="124582at2759"/>
<accession>A0A8K0UVZ7</accession>